<gene>
    <name evidence="2" type="ORF">BISU_2310</name>
</gene>
<comment type="caution">
    <text evidence="2">The sequence shown here is derived from an EMBL/GenBank/DDBJ whole genome shotgun (WGS) entry which is preliminary data.</text>
</comment>
<evidence type="ECO:0008006" key="4">
    <source>
        <dbReference type="Google" id="ProtNLM"/>
    </source>
</evidence>
<name>A0A087DTB4_9BIFI</name>
<evidence type="ECO:0000256" key="1">
    <source>
        <dbReference type="SAM" id="Phobius"/>
    </source>
</evidence>
<dbReference type="AlphaFoldDB" id="A0A087DTB4"/>
<keyword evidence="3" id="KW-1185">Reference proteome</keyword>
<dbReference type="OrthoDB" id="9902512at2"/>
<feature type="transmembrane region" description="Helical" evidence="1">
    <location>
        <begin position="86"/>
        <end position="107"/>
    </location>
</feature>
<keyword evidence="1" id="KW-0812">Transmembrane</keyword>
<evidence type="ECO:0000313" key="2">
    <source>
        <dbReference type="EMBL" id="KFI98764.1"/>
    </source>
</evidence>
<accession>A0A087DTB4</accession>
<sequence length="145" mass="15312">MTDRRSTAAVLGAWRPLGAPARMPRAVFWPVFAPLCLVGALLGGWLLGEPHAWAVAALCAWTLLFLVALCPAVVRRGRDAGIGRPVMCLVLAPVLFAAACAVFVPAIALDGDGNATAAAVYFILVTYPLCMLPTVVFALLPSKRR</sequence>
<dbReference type="GeneID" id="78126942"/>
<dbReference type="eggNOG" id="ENOG5032KJV">
    <property type="taxonomic scope" value="Bacteria"/>
</dbReference>
<evidence type="ECO:0000313" key="3">
    <source>
        <dbReference type="Proteomes" id="UP000029055"/>
    </source>
</evidence>
<dbReference type="Proteomes" id="UP000029055">
    <property type="component" value="Unassembled WGS sequence"/>
</dbReference>
<dbReference type="EMBL" id="JGZR01000017">
    <property type="protein sequence ID" value="KFI98764.1"/>
    <property type="molecule type" value="Genomic_DNA"/>
</dbReference>
<feature type="transmembrane region" description="Helical" evidence="1">
    <location>
        <begin position="26"/>
        <end position="47"/>
    </location>
</feature>
<protein>
    <recommendedName>
        <fullName evidence="4">Transmembrane protein</fullName>
    </recommendedName>
</protein>
<keyword evidence="1" id="KW-0472">Membrane</keyword>
<reference evidence="2 3" key="1">
    <citation type="submission" date="2014-03" db="EMBL/GenBank/DDBJ databases">
        <title>Genomics of Bifidobacteria.</title>
        <authorList>
            <person name="Ventura M."/>
            <person name="Milani C."/>
            <person name="Lugli G.A."/>
        </authorList>
    </citation>
    <scope>NUCLEOTIDE SEQUENCE [LARGE SCALE GENOMIC DNA]</scope>
    <source>
        <strain evidence="2 3">LMG 11597</strain>
    </source>
</reference>
<keyword evidence="1" id="KW-1133">Transmembrane helix</keyword>
<dbReference type="STRING" id="77635.BISU_2310"/>
<organism evidence="2 3">
    <name type="scientific">Bifidobacterium subtile</name>
    <dbReference type="NCBI Taxonomy" id="77635"/>
    <lineage>
        <taxon>Bacteria</taxon>
        <taxon>Bacillati</taxon>
        <taxon>Actinomycetota</taxon>
        <taxon>Actinomycetes</taxon>
        <taxon>Bifidobacteriales</taxon>
        <taxon>Bifidobacteriaceae</taxon>
        <taxon>Bifidobacterium</taxon>
    </lineage>
</organism>
<proteinExistence type="predicted"/>
<feature type="transmembrane region" description="Helical" evidence="1">
    <location>
        <begin position="53"/>
        <end position="74"/>
    </location>
</feature>
<feature type="transmembrane region" description="Helical" evidence="1">
    <location>
        <begin position="119"/>
        <end position="140"/>
    </location>
</feature>
<dbReference type="RefSeq" id="WP_024463950.1">
    <property type="nucleotide sequence ID" value="NZ_CP062939.1"/>
</dbReference>